<evidence type="ECO:0000313" key="1">
    <source>
        <dbReference type="EMBL" id="KAG8574089.1"/>
    </source>
</evidence>
<keyword evidence="2" id="KW-1185">Reference proteome</keyword>
<comment type="caution">
    <text evidence="1">The sequence shown here is derived from an EMBL/GenBank/DDBJ whole genome shotgun (WGS) entry which is preliminary data.</text>
</comment>
<dbReference type="Proteomes" id="UP000824782">
    <property type="component" value="Unassembled WGS sequence"/>
</dbReference>
<name>A0AAV7BNE2_ENGPU</name>
<accession>A0AAV7BNE2</accession>
<proteinExistence type="predicted"/>
<sequence length="87" mass="9706">MHPAPIAWGHIFPELSSQTQDPNLHDIPGYPYTISTMTYPPAISVPSATHDSHLIRGTVTVLILLCTQAEVSYRRWTHTDTSTHGRI</sequence>
<dbReference type="AlphaFoldDB" id="A0AAV7BNE2"/>
<dbReference type="EMBL" id="WNYA01000004">
    <property type="protein sequence ID" value="KAG8574089.1"/>
    <property type="molecule type" value="Genomic_DNA"/>
</dbReference>
<evidence type="ECO:0000313" key="2">
    <source>
        <dbReference type="Proteomes" id="UP000824782"/>
    </source>
</evidence>
<gene>
    <name evidence="1" type="ORF">GDO81_009033</name>
</gene>
<organism evidence="1 2">
    <name type="scientific">Engystomops pustulosus</name>
    <name type="common">Tungara frog</name>
    <name type="synonym">Physalaemus pustulosus</name>
    <dbReference type="NCBI Taxonomy" id="76066"/>
    <lineage>
        <taxon>Eukaryota</taxon>
        <taxon>Metazoa</taxon>
        <taxon>Chordata</taxon>
        <taxon>Craniata</taxon>
        <taxon>Vertebrata</taxon>
        <taxon>Euteleostomi</taxon>
        <taxon>Amphibia</taxon>
        <taxon>Batrachia</taxon>
        <taxon>Anura</taxon>
        <taxon>Neobatrachia</taxon>
        <taxon>Hyloidea</taxon>
        <taxon>Leptodactylidae</taxon>
        <taxon>Leiuperinae</taxon>
        <taxon>Engystomops</taxon>
    </lineage>
</organism>
<protein>
    <submittedName>
        <fullName evidence="1">Uncharacterized protein</fullName>
    </submittedName>
</protein>
<reference evidence="1" key="1">
    <citation type="thesis" date="2020" institute="ProQuest LLC" country="789 East Eisenhower Parkway, Ann Arbor, MI, USA">
        <title>Comparative Genomics and Chromosome Evolution.</title>
        <authorList>
            <person name="Mudd A.B."/>
        </authorList>
    </citation>
    <scope>NUCLEOTIDE SEQUENCE</scope>
    <source>
        <strain evidence="1">237g6f4</strain>
        <tissue evidence="1">Blood</tissue>
    </source>
</reference>